<dbReference type="InterPro" id="IPR051550">
    <property type="entry name" value="SCF-Subunits/Alg-Epimerases"/>
</dbReference>
<evidence type="ECO:0000313" key="6">
    <source>
        <dbReference type="EMBL" id="XCM38374.1"/>
    </source>
</evidence>
<dbReference type="Gene3D" id="2.160.20.10">
    <property type="entry name" value="Single-stranded right-handed beta-helix, Pectin lyase-like"/>
    <property type="match status" value="1"/>
</dbReference>
<dbReference type="InterPro" id="IPR006626">
    <property type="entry name" value="PbH1"/>
</dbReference>
<dbReference type="SUPFAM" id="SSF51126">
    <property type="entry name" value="Pectin lyase-like"/>
    <property type="match status" value="1"/>
</dbReference>
<dbReference type="PANTHER" id="PTHR22990">
    <property type="entry name" value="F-BOX ONLY PROTEIN"/>
    <property type="match status" value="1"/>
</dbReference>
<feature type="region of interest" description="Disordered" evidence="4">
    <location>
        <begin position="365"/>
        <end position="477"/>
    </location>
</feature>
<dbReference type="AlphaFoldDB" id="A0AAU8JHX5"/>
<dbReference type="PANTHER" id="PTHR22990:SF15">
    <property type="entry name" value="F-BOX ONLY PROTEIN 10"/>
    <property type="match status" value="1"/>
</dbReference>
<feature type="compositionally biased region" description="Polar residues" evidence="4">
    <location>
        <begin position="402"/>
        <end position="444"/>
    </location>
</feature>
<reference evidence="6" key="1">
    <citation type="submission" date="2024-07" db="EMBL/GenBank/DDBJ databases">
        <authorList>
            <person name="Kim Y.J."/>
            <person name="Jeong J.Y."/>
        </authorList>
    </citation>
    <scope>NUCLEOTIDE SEQUENCE</scope>
    <source>
        <strain evidence="6">GIHE-MW2</strain>
    </source>
</reference>
<name>A0AAU8JHX5_9CYAN</name>
<dbReference type="Pfam" id="PF07602">
    <property type="entry name" value="DUF1565"/>
    <property type="match status" value="1"/>
</dbReference>
<keyword evidence="2" id="KW-0677">Repeat</keyword>
<dbReference type="InterPro" id="IPR011459">
    <property type="entry name" value="DUF1565"/>
</dbReference>
<dbReference type="NCBIfam" id="TIGR03804">
    <property type="entry name" value="para_beta_helix"/>
    <property type="match status" value="2"/>
</dbReference>
<comment type="pathway">
    <text evidence="1">Protein modification; protein ubiquitination.</text>
</comment>
<dbReference type="InterPro" id="IPR012334">
    <property type="entry name" value="Pectin_lyas_fold"/>
</dbReference>
<feature type="compositionally biased region" description="Pro residues" evidence="4">
    <location>
        <begin position="388"/>
        <end position="398"/>
    </location>
</feature>
<evidence type="ECO:0000256" key="1">
    <source>
        <dbReference type="ARBA" id="ARBA00004906"/>
    </source>
</evidence>
<dbReference type="InterPro" id="IPR022441">
    <property type="entry name" value="Para_beta_helix_rpt-2"/>
</dbReference>
<dbReference type="EMBL" id="CP159837">
    <property type="protein sequence ID" value="XCM38374.1"/>
    <property type="molecule type" value="Genomic_DNA"/>
</dbReference>
<protein>
    <submittedName>
        <fullName evidence="6">DUF1565 domain-containing protein</fullName>
    </submittedName>
</protein>
<dbReference type="SMART" id="SM00710">
    <property type="entry name" value="PbH1"/>
    <property type="match status" value="6"/>
</dbReference>
<feature type="compositionally biased region" description="Low complexity" evidence="4">
    <location>
        <begin position="372"/>
        <end position="387"/>
    </location>
</feature>
<sequence length="587" mass="61595">MSSVNKTKKSTRLTETLICGATRYHYGIPGAIAKGIGHLLLATGVCFALSPEPTMAQTPNAPEAMSNILAQAPSTANQLYVNPDRGSDREGQGSLQSPYKTITHALRVAQANTTIILAPGTYSAETGETFPLELKRNVTLSGLPERNGNGVVIQGGGSYISRTVAAQNVTAIAAEKATLTGVTITNPNRRGYGLWIESTSPTITNNTFTGNTQDGIFVAGNAAPVIRENNFVQNGANGMTIHGTAKPEVRENSFERTGFGINVVEQAAPVLVGNRIRFNKDGLVVQGSARPVLRNNIIEGNERDGIVAISNALPDLGSSGQPGGNIFRNNRQYDINGEAAKEIISAFGNEMTGNRTAGRIDLAGVVNPANSPRPVAQTPRPTQTRPTPTRPTPAPLPNRPTSGQTSGADSFPRPTQTPGQNPRPTGSSAPSTQTPIPVPTSEQPINIPVPPPRTSNVPPAPSGSIPSPGNRGDSLPVLLPVPNGNAPIGNAGSASQPVASNVNPPGEGPPVPANRIQILGLRYRVTVDAPTAREQNRVRSVVPEAFRTILNGRTVMQVGVFNSAENANQIVDTLNRNGIQAVIQELE</sequence>
<proteinExistence type="predicted"/>
<evidence type="ECO:0000256" key="4">
    <source>
        <dbReference type="SAM" id="MobiDB-lite"/>
    </source>
</evidence>
<accession>A0AAU8JHX5</accession>
<gene>
    <name evidence="6" type="ORF">ABWT76_001219</name>
</gene>
<dbReference type="InterPro" id="IPR006633">
    <property type="entry name" value="Carb-bd_sugar_hydrolysis-dom"/>
</dbReference>
<feature type="compositionally biased region" description="Pro residues" evidence="4">
    <location>
        <begin position="447"/>
        <end position="461"/>
    </location>
</feature>
<feature type="region of interest" description="Disordered" evidence="4">
    <location>
        <begin position="489"/>
        <end position="508"/>
    </location>
</feature>
<evidence type="ECO:0000259" key="5">
    <source>
        <dbReference type="SMART" id="SM00722"/>
    </source>
</evidence>
<feature type="domain" description="Carbohydrate-binding/sugar hydrolysis" evidence="5">
    <location>
        <begin position="154"/>
        <end position="309"/>
    </location>
</feature>
<keyword evidence="3" id="KW-0833">Ubl conjugation pathway</keyword>
<evidence type="ECO:0000256" key="2">
    <source>
        <dbReference type="ARBA" id="ARBA00022737"/>
    </source>
</evidence>
<evidence type="ECO:0000256" key="3">
    <source>
        <dbReference type="ARBA" id="ARBA00022786"/>
    </source>
</evidence>
<dbReference type="InterPro" id="IPR011050">
    <property type="entry name" value="Pectin_lyase_fold/virulence"/>
</dbReference>
<dbReference type="RefSeq" id="WP_156332049.1">
    <property type="nucleotide sequence ID" value="NZ_CP159837.1"/>
</dbReference>
<dbReference type="SMART" id="SM00722">
    <property type="entry name" value="CASH"/>
    <property type="match status" value="1"/>
</dbReference>
<organism evidence="6">
    <name type="scientific">Planktothricoides raciborskii GIHE-MW2</name>
    <dbReference type="NCBI Taxonomy" id="2792601"/>
    <lineage>
        <taxon>Bacteria</taxon>
        <taxon>Bacillati</taxon>
        <taxon>Cyanobacteriota</taxon>
        <taxon>Cyanophyceae</taxon>
        <taxon>Oscillatoriophycideae</taxon>
        <taxon>Oscillatoriales</taxon>
        <taxon>Oscillatoriaceae</taxon>
        <taxon>Planktothricoides</taxon>
    </lineage>
</organism>